<proteinExistence type="inferred from homology"/>
<comment type="caution">
    <text evidence="9">The sequence shown here is derived from an EMBL/GenBank/DDBJ whole genome shotgun (WGS) entry which is preliminary data.</text>
</comment>
<dbReference type="Gene3D" id="3.30.1440.10">
    <property type="match status" value="1"/>
</dbReference>
<comment type="similarity">
    <text evidence="1 5 6">Belongs to the universal ribosomal protein uL5 family.</text>
</comment>
<dbReference type="GO" id="GO:0006412">
    <property type="term" value="P:translation"/>
    <property type="evidence" value="ECO:0007669"/>
    <property type="project" value="UniProtKB-UniRule"/>
</dbReference>
<dbReference type="GO" id="GO:0019843">
    <property type="term" value="F:rRNA binding"/>
    <property type="evidence" value="ECO:0007669"/>
    <property type="project" value="UniProtKB-UniRule"/>
</dbReference>
<dbReference type="AlphaFoldDB" id="A0A1G2QM44"/>
<dbReference type="InterPro" id="IPR002132">
    <property type="entry name" value="Ribosomal_uL5"/>
</dbReference>
<dbReference type="PANTHER" id="PTHR11994">
    <property type="entry name" value="60S RIBOSOMAL PROTEIN L11-RELATED"/>
    <property type="match status" value="1"/>
</dbReference>
<keyword evidence="5" id="KW-0820">tRNA-binding</keyword>
<name>A0A1G2QM44_9BACT</name>
<dbReference type="GO" id="GO:0000049">
    <property type="term" value="F:tRNA binding"/>
    <property type="evidence" value="ECO:0007669"/>
    <property type="project" value="UniProtKB-UniRule"/>
</dbReference>
<dbReference type="FunFam" id="3.30.1440.10:FF:000001">
    <property type="entry name" value="50S ribosomal protein L5"/>
    <property type="match status" value="1"/>
</dbReference>
<gene>
    <name evidence="5" type="primary">rplE</name>
    <name evidence="9" type="ORF">A2556_02165</name>
</gene>
<evidence type="ECO:0000256" key="2">
    <source>
        <dbReference type="ARBA" id="ARBA00022980"/>
    </source>
</evidence>
<dbReference type="NCBIfam" id="NF000585">
    <property type="entry name" value="PRK00010.1"/>
    <property type="match status" value="1"/>
</dbReference>
<evidence type="ECO:0000259" key="8">
    <source>
        <dbReference type="Pfam" id="PF00673"/>
    </source>
</evidence>
<dbReference type="GO" id="GO:0003735">
    <property type="term" value="F:structural constituent of ribosome"/>
    <property type="evidence" value="ECO:0007669"/>
    <property type="project" value="InterPro"/>
</dbReference>
<protein>
    <recommendedName>
        <fullName evidence="4 5">Large ribosomal subunit protein uL5</fullName>
    </recommendedName>
</protein>
<keyword evidence="3 5" id="KW-0687">Ribonucleoprotein</keyword>
<comment type="subunit">
    <text evidence="5">Part of the 50S ribosomal subunit; part of the 5S rRNA/L5/L18/L25 subcomplex. Contacts the 5S rRNA and the P site tRNA. Forms a bridge to the 30S subunit in the 70S ribosome.</text>
</comment>
<dbReference type="PIRSF" id="PIRSF002161">
    <property type="entry name" value="Ribosomal_L5"/>
    <property type="match status" value="1"/>
</dbReference>
<feature type="domain" description="Large ribosomal subunit protein uL5 C-terminal" evidence="8">
    <location>
        <begin position="85"/>
        <end position="177"/>
    </location>
</feature>
<dbReference type="Pfam" id="PF00673">
    <property type="entry name" value="Ribosomal_L5_C"/>
    <property type="match status" value="1"/>
</dbReference>
<keyword evidence="2 5" id="KW-0689">Ribosomal protein</keyword>
<dbReference type="Pfam" id="PF00281">
    <property type="entry name" value="Ribosomal_L5"/>
    <property type="match status" value="1"/>
</dbReference>
<dbReference type="GO" id="GO:0005840">
    <property type="term" value="C:ribosome"/>
    <property type="evidence" value="ECO:0007669"/>
    <property type="project" value="UniProtKB-KW"/>
</dbReference>
<comment type="function">
    <text evidence="5">This is 1 of the proteins that bind and probably mediate the attachment of the 5S RNA into the large ribosomal subunit, where it forms part of the central protuberance. In the 70S ribosome it contacts protein S13 of the 30S subunit (bridge B1b), connecting the 2 subunits; this bridge is implicated in subunit movement. Contacts the P site tRNA; the 5S rRNA and some of its associated proteins might help stabilize positioning of ribosome-bound tRNAs.</text>
</comment>
<evidence type="ECO:0000256" key="6">
    <source>
        <dbReference type="RuleBase" id="RU003930"/>
    </source>
</evidence>
<organism evidence="9 10">
    <name type="scientific">Candidatus Vogelbacteria bacterium RIFOXYD2_FULL_44_9</name>
    <dbReference type="NCBI Taxonomy" id="1802441"/>
    <lineage>
        <taxon>Bacteria</taxon>
        <taxon>Candidatus Vogeliibacteriota</taxon>
    </lineage>
</organism>
<feature type="domain" description="Large ribosomal subunit protein uL5 N-terminal" evidence="7">
    <location>
        <begin position="25"/>
        <end position="80"/>
    </location>
</feature>
<evidence type="ECO:0000259" key="7">
    <source>
        <dbReference type="Pfam" id="PF00281"/>
    </source>
</evidence>
<dbReference type="InterPro" id="IPR031310">
    <property type="entry name" value="Ribosomal_uL5_N"/>
</dbReference>
<dbReference type="InterPro" id="IPR031309">
    <property type="entry name" value="Ribosomal_uL5_C"/>
</dbReference>
<dbReference type="HAMAP" id="MF_01333_B">
    <property type="entry name" value="Ribosomal_uL5_B"/>
    <property type="match status" value="1"/>
</dbReference>
<evidence type="ECO:0000256" key="3">
    <source>
        <dbReference type="ARBA" id="ARBA00023274"/>
    </source>
</evidence>
<evidence type="ECO:0000313" key="10">
    <source>
        <dbReference type="Proteomes" id="UP000177140"/>
    </source>
</evidence>
<sequence>MSYLSIQKKIEQAGKTLKEELGIKNVMALPKITKVVINSGTGKARDKKRNELVSDRLAKIVGQKPSARGSKKSIASFKLREGEVIGYAATLRGKRMYDFLDRLFNVTFPRIRDFKGFDAKCIDELGNLTVGIKEHSVFPETADEDIKDMFGLAITIVTTAKDKKSAKVFFDAIGFPFRKAVAPKK</sequence>
<dbReference type="EMBL" id="MHTM01000041">
    <property type="protein sequence ID" value="OHA60981.1"/>
    <property type="molecule type" value="Genomic_DNA"/>
</dbReference>
<keyword evidence="5" id="KW-0694">RNA-binding</keyword>
<dbReference type="Proteomes" id="UP000177140">
    <property type="component" value="Unassembled WGS sequence"/>
</dbReference>
<evidence type="ECO:0000256" key="1">
    <source>
        <dbReference type="ARBA" id="ARBA00008553"/>
    </source>
</evidence>
<keyword evidence="5" id="KW-0699">rRNA-binding</keyword>
<dbReference type="InterPro" id="IPR020930">
    <property type="entry name" value="Ribosomal_uL5_bac-type"/>
</dbReference>
<dbReference type="InterPro" id="IPR022803">
    <property type="entry name" value="Ribosomal_uL5_dom_sf"/>
</dbReference>
<reference evidence="9 10" key="1">
    <citation type="journal article" date="2016" name="Nat. Commun.">
        <title>Thousands of microbial genomes shed light on interconnected biogeochemical processes in an aquifer system.</title>
        <authorList>
            <person name="Anantharaman K."/>
            <person name="Brown C.T."/>
            <person name="Hug L.A."/>
            <person name="Sharon I."/>
            <person name="Castelle C.J."/>
            <person name="Probst A.J."/>
            <person name="Thomas B.C."/>
            <person name="Singh A."/>
            <person name="Wilkins M.J."/>
            <person name="Karaoz U."/>
            <person name="Brodie E.L."/>
            <person name="Williams K.H."/>
            <person name="Hubbard S.S."/>
            <person name="Banfield J.F."/>
        </authorList>
    </citation>
    <scope>NUCLEOTIDE SEQUENCE [LARGE SCALE GENOMIC DNA]</scope>
</reference>
<dbReference type="GO" id="GO:1990904">
    <property type="term" value="C:ribonucleoprotein complex"/>
    <property type="evidence" value="ECO:0007669"/>
    <property type="project" value="UniProtKB-KW"/>
</dbReference>
<evidence type="ECO:0000256" key="5">
    <source>
        <dbReference type="HAMAP-Rule" id="MF_01333"/>
    </source>
</evidence>
<dbReference type="SUPFAM" id="SSF55282">
    <property type="entry name" value="RL5-like"/>
    <property type="match status" value="1"/>
</dbReference>
<evidence type="ECO:0000256" key="4">
    <source>
        <dbReference type="ARBA" id="ARBA00035245"/>
    </source>
</evidence>
<accession>A0A1G2QM44</accession>
<evidence type="ECO:0000313" key="9">
    <source>
        <dbReference type="EMBL" id="OHA60981.1"/>
    </source>
</evidence>